<organism evidence="2 3">
    <name type="scientific">Tenacibaculum finnmarkense genomovar ulcerans</name>
    <dbReference type="NCBI Taxonomy" id="2781388"/>
    <lineage>
        <taxon>Bacteria</taxon>
        <taxon>Pseudomonadati</taxon>
        <taxon>Bacteroidota</taxon>
        <taxon>Flavobacteriia</taxon>
        <taxon>Flavobacteriales</taxon>
        <taxon>Flavobacteriaceae</taxon>
        <taxon>Tenacibaculum</taxon>
        <taxon>Tenacibaculum finnmarkense</taxon>
    </lineage>
</organism>
<feature type="transmembrane region" description="Helical" evidence="1">
    <location>
        <begin position="88"/>
        <end position="110"/>
    </location>
</feature>
<reference evidence="2 3" key="1">
    <citation type="submission" date="2017-11" db="EMBL/GenBank/DDBJ databases">
        <authorList>
            <person name="Duchaud E."/>
        </authorList>
    </citation>
    <scope>NUCLEOTIDE SEQUENCE [LARGE SCALE GENOMIC DNA]</scope>
    <source>
        <strain evidence="2 3">TNO010</strain>
    </source>
</reference>
<feature type="transmembrane region" description="Helical" evidence="1">
    <location>
        <begin position="58"/>
        <end position="76"/>
    </location>
</feature>
<proteinExistence type="predicted"/>
<dbReference type="Proteomes" id="UP000490060">
    <property type="component" value="Unassembled WGS sequence"/>
</dbReference>
<gene>
    <name evidence="2" type="ORF">TNO010_150249</name>
</gene>
<accession>A0A2I2M890</accession>
<keyword evidence="1" id="KW-0472">Membrane</keyword>
<name>A0A2I2M890_9FLAO</name>
<evidence type="ECO:0000313" key="3">
    <source>
        <dbReference type="Proteomes" id="UP000490060"/>
    </source>
</evidence>
<feature type="transmembrane region" description="Helical" evidence="1">
    <location>
        <begin position="116"/>
        <end position="135"/>
    </location>
</feature>
<keyword evidence="1" id="KW-1133">Transmembrane helix</keyword>
<protein>
    <submittedName>
        <fullName evidence="2">Uncharacterized protein</fullName>
    </submittedName>
</protein>
<dbReference type="EMBL" id="OENE01000007">
    <property type="protein sequence ID" value="SOU88297.1"/>
    <property type="molecule type" value="Genomic_DNA"/>
</dbReference>
<evidence type="ECO:0000313" key="2">
    <source>
        <dbReference type="EMBL" id="SOU88297.1"/>
    </source>
</evidence>
<dbReference type="RefSeq" id="WP_101914184.1">
    <property type="nucleotide sequence ID" value="NZ_JAJHTP010000001.1"/>
</dbReference>
<keyword evidence="1" id="KW-0812">Transmembrane</keyword>
<sequence length="140" mass="16196">MNTQILPNWCKKIGLTVFVIGSFIEGRDDFIEGFTGKPYQSLQNTGVFTFREYFGDNLIHLFGMFSLIGMIIYIVSKEKIEDDYINKLRLESYQITALIVLSASLLLYGISNNFTVNIDSFISVYSWIYLLIFGIKKRQF</sequence>
<dbReference type="AlphaFoldDB" id="A0A2I2M890"/>
<evidence type="ECO:0000256" key="1">
    <source>
        <dbReference type="SAM" id="Phobius"/>
    </source>
</evidence>